<dbReference type="PANTHER" id="PTHR32234">
    <property type="entry name" value="THIOL:DISULFIDE INTERCHANGE PROTEIN DSBD"/>
    <property type="match status" value="1"/>
</dbReference>
<keyword evidence="3" id="KW-0201">Cytochrome c-type biogenesis</keyword>
<proteinExistence type="predicted"/>
<evidence type="ECO:0000313" key="10">
    <source>
        <dbReference type="Proteomes" id="UP000002019"/>
    </source>
</evidence>
<keyword evidence="9" id="KW-0560">Oxidoreductase</keyword>
<dbReference type="GO" id="GO:0017004">
    <property type="term" value="P:cytochrome complex assembly"/>
    <property type="evidence" value="ECO:0007669"/>
    <property type="project" value="UniProtKB-KW"/>
</dbReference>
<dbReference type="EMBL" id="CU466930">
    <property type="protein sequence ID" value="CAO81712.1"/>
    <property type="molecule type" value="Genomic_DNA"/>
</dbReference>
<feature type="transmembrane region" description="Helical" evidence="6">
    <location>
        <begin position="283"/>
        <end position="302"/>
    </location>
</feature>
<evidence type="ECO:0000259" key="7">
    <source>
        <dbReference type="Pfam" id="PF02683"/>
    </source>
</evidence>
<sequence>MLMHRCLKLLLMFCLVLLILPIFAQSVKFSISPEVLKPGEKGVIKATLLIPEGKKQTFNPQNPEYFYLEASHPDLILGKVIYPKPTQVVSEEEWNYHPQVTLTLPFTVKQTAKTGNKQIEVLLSYNLCYETGMCDPPEEATAILSIKIAENEPIPAAVSENEEETPNRIEQKETIPIEKSPIPDKKPETSHPLGEILKYILFAFLGGIILNITPCVLPILPIRIMSIMNQAQKDKTKVLNHTLIYALGVLISFAVMAGIFIALQKAGESVGWGLQNQNPGFVVTLMSIVFVFALSLLGVFEITVPGMNTANKATSRGGYSGSFFGGIFAFLMAISCTGPFLGAALPFALALPPVLMLIFFLTIGLGFAFPFLLIGFFPKALKIIPKPGNWMIIFKEVMGFVLLIIVYTQLKTLLLLTDGEYLLKVLWFLFILGFSTWLYGRFVRVENSKLTQWLFTLISIGLIIFAAVTYLPIKETKQEEIQVKSGELIPAPNAPEGWYVFSEDILNKALKEGRAVFLDIGAAWCKNCMTNEKTVLFTETMMQEFKKKNVLLLRGDFTKKDETLLAWIKKHGRAGVPFNALYIPGAEPHIFGELLSKDEVINALNKIPAQAE</sequence>
<comment type="subcellular location">
    <subcellularLocation>
        <location evidence="1">Membrane</location>
        <topology evidence="1">Multi-pass membrane protein</topology>
    </subcellularLocation>
</comment>
<dbReference type="EC" id="1.8.1.8" evidence="9"/>
<dbReference type="PANTHER" id="PTHR32234:SF0">
    <property type="entry name" value="THIOL:DISULFIDE INTERCHANGE PROTEIN DSBD"/>
    <property type="match status" value="1"/>
</dbReference>
<keyword evidence="5 6" id="KW-0472">Membrane</keyword>
<dbReference type="GO" id="GO:0045454">
    <property type="term" value="P:cell redox homeostasis"/>
    <property type="evidence" value="ECO:0007669"/>
    <property type="project" value="TreeGrafter"/>
</dbReference>
<name>B0VJM7_CLOAI</name>
<feature type="transmembrane region" description="Helical" evidence="6">
    <location>
        <begin position="452"/>
        <end position="473"/>
    </location>
</feature>
<dbReference type="InterPro" id="IPR036249">
    <property type="entry name" value="Thioredoxin-like_sf"/>
</dbReference>
<feature type="domain" description="Thiol:disulfide interchange protein DsbD N-terminal" evidence="8">
    <location>
        <begin position="69"/>
        <end position="142"/>
    </location>
</feature>
<dbReference type="KEGG" id="caci:CLOAM1885"/>
<evidence type="ECO:0000256" key="6">
    <source>
        <dbReference type="SAM" id="Phobius"/>
    </source>
</evidence>
<dbReference type="GO" id="GO:0016020">
    <property type="term" value="C:membrane"/>
    <property type="evidence" value="ECO:0007669"/>
    <property type="project" value="UniProtKB-SubCell"/>
</dbReference>
<organism evidence="9 10">
    <name type="scientific">Cloacimonas acidaminovorans (strain Evry)</name>
    <dbReference type="NCBI Taxonomy" id="459349"/>
    <lineage>
        <taxon>Bacteria</taxon>
        <taxon>Pseudomonadati</taxon>
        <taxon>Candidatus Cloacimonadota</taxon>
        <taxon>Candidatus Cloacimonadia</taxon>
        <taxon>Candidatus Cloacimonadales</taxon>
        <taxon>Candidatus Cloacimonadaceae</taxon>
        <taxon>Candidatus Cloacimonas</taxon>
    </lineage>
</organism>
<reference evidence="9 10" key="1">
    <citation type="journal article" date="2008" name="J. Bacteriol.">
        <title>'Candidatus Cloacamonas acidaminovorans': genome sequence reconstruction provides a first glimpse of a new bacterial division.</title>
        <authorList>
            <person name="Pelletier E."/>
            <person name="Kreimeyer A."/>
            <person name="Bocs S."/>
            <person name="Rouy Z."/>
            <person name="Gyapay G."/>
            <person name="Chouari R."/>
            <person name="Riviere D."/>
            <person name="Ganesan A."/>
            <person name="Daegelen P."/>
            <person name="Sghir A."/>
            <person name="Cohen G.N."/>
            <person name="Medigue C."/>
            <person name="Weissenbach J."/>
            <person name="Le Paslier D."/>
        </authorList>
    </citation>
    <scope>NUCLEOTIDE SEQUENCE [LARGE SCALE GENOMIC DNA]</scope>
    <source>
        <strain evidence="10">Evry</strain>
    </source>
</reference>
<dbReference type="AlphaFoldDB" id="B0VJM7"/>
<dbReference type="HOGENOM" id="CLU_014657_1_0_0"/>
<dbReference type="Pfam" id="PF13899">
    <property type="entry name" value="Thioredoxin_7"/>
    <property type="match status" value="1"/>
</dbReference>
<evidence type="ECO:0000256" key="5">
    <source>
        <dbReference type="ARBA" id="ARBA00023136"/>
    </source>
</evidence>
<dbReference type="Proteomes" id="UP000002019">
    <property type="component" value="Chromosome"/>
</dbReference>
<evidence type="ECO:0000256" key="4">
    <source>
        <dbReference type="ARBA" id="ARBA00022989"/>
    </source>
</evidence>
<keyword evidence="2 6" id="KW-0812">Transmembrane</keyword>
<accession>B0VJM7</accession>
<dbReference type="eggNOG" id="COG4232">
    <property type="taxonomic scope" value="Bacteria"/>
</dbReference>
<feature type="transmembrane region" description="Helical" evidence="6">
    <location>
        <begin position="323"/>
        <end position="348"/>
    </location>
</feature>
<evidence type="ECO:0000256" key="2">
    <source>
        <dbReference type="ARBA" id="ARBA00022692"/>
    </source>
</evidence>
<evidence type="ECO:0000256" key="1">
    <source>
        <dbReference type="ARBA" id="ARBA00004141"/>
    </source>
</evidence>
<feature type="transmembrane region" description="Helical" evidence="6">
    <location>
        <begin position="354"/>
        <end position="377"/>
    </location>
</feature>
<evidence type="ECO:0000313" key="9">
    <source>
        <dbReference type="EMBL" id="CAO81712.1"/>
    </source>
</evidence>
<evidence type="ECO:0000259" key="8">
    <source>
        <dbReference type="Pfam" id="PF11412"/>
    </source>
</evidence>
<dbReference type="Gene3D" id="3.40.30.10">
    <property type="entry name" value="Glutaredoxin"/>
    <property type="match status" value="1"/>
</dbReference>
<feature type="transmembrane region" description="Helical" evidence="6">
    <location>
        <begin position="199"/>
        <end position="222"/>
    </location>
</feature>
<gene>
    <name evidence="9" type="ordered locus">CLOAM1885</name>
</gene>
<feature type="transmembrane region" description="Helical" evidence="6">
    <location>
        <begin position="389"/>
        <end position="409"/>
    </location>
</feature>
<dbReference type="Pfam" id="PF02683">
    <property type="entry name" value="DsbD_TM"/>
    <property type="match status" value="1"/>
</dbReference>
<dbReference type="STRING" id="459349.CLOAM1885"/>
<dbReference type="InterPro" id="IPR003834">
    <property type="entry name" value="Cyt_c_assmbl_TM_dom"/>
</dbReference>
<evidence type="ECO:0000256" key="3">
    <source>
        <dbReference type="ARBA" id="ARBA00022748"/>
    </source>
</evidence>
<feature type="transmembrane region" description="Helical" evidence="6">
    <location>
        <begin position="243"/>
        <end position="263"/>
    </location>
</feature>
<feature type="domain" description="Cytochrome C biogenesis protein transmembrane" evidence="7">
    <location>
        <begin position="200"/>
        <end position="407"/>
    </location>
</feature>
<dbReference type="SUPFAM" id="SSF52833">
    <property type="entry name" value="Thioredoxin-like"/>
    <property type="match status" value="1"/>
</dbReference>
<dbReference type="Pfam" id="PF11412">
    <property type="entry name" value="DsbD_N"/>
    <property type="match status" value="1"/>
</dbReference>
<dbReference type="GO" id="GO:0047134">
    <property type="term" value="F:protein-disulfide reductase [NAD(P)H] activity"/>
    <property type="evidence" value="ECO:0007669"/>
    <property type="project" value="UniProtKB-EC"/>
</dbReference>
<protein>
    <submittedName>
        <fullName evidence="9">Thiol:disulfide interchange protein dsbD (DsbD-like) (Protein-disulfide reductase) (Disulfide reductase) putative membrane protein</fullName>
        <ecNumber evidence="9">1.8.1.8</ecNumber>
    </submittedName>
</protein>
<keyword evidence="4 6" id="KW-1133">Transmembrane helix</keyword>
<dbReference type="InterPro" id="IPR028250">
    <property type="entry name" value="DsbDN"/>
</dbReference>
<feature type="transmembrane region" description="Helical" evidence="6">
    <location>
        <begin position="421"/>
        <end position="440"/>
    </location>
</feature>
<keyword evidence="10" id="KW-1185">Reference proteome</keyword>